<evidence type="ECO:0000256" key="1">
    <source>
        <dbReference type="SAM" id="SignalP"/>
    </source>
</evidence>
<gene>
    <name evidence="2" type="ORF">RGR602_CH02398</name>
</gene>
<dbReference type="HOGENOM" id="CLU_200534_0_0_5"/>
<evidence type="ECO:0008006" key="4">
    <source>
        <dbReference type="Google" id="ProtNLM"/>
    </source>
</evidence>
<dbReference type="AlphaFoldDB" id="A0A0B4X198"/>
<dbReference type="Proteomes" id="UP000031368">
    <property type="component" value="Chromosome"/>
</dbReference>
<protein>
    <recommendedName>
        <fullName evidence="4">Entericidin EcnAB-like protein</fullName>
    </recommendedName>
</protein>
<accession>A0A0B4X198</accession>
<proteinExistence type="predicted"/>
<name>A0A0B4X198_9HYPH</name>
<feature type="signal peptide" evidence="1">
    <location>
        <begin position="1"/>
        <end position="23"/>
    </location>
</feature>
<sequence>MPKSMLAFACLAALLLSSCGNTAWGLKRDGQEASRAMDDASHRVLSAGSKKR</sequence>
<dbReference type="EMBL" id="CP006877">
    <property type="protein sequence ID" value="AJD41724.1"/>
    <property type="molecule type" value="Genomic_DNA"/>
</dbReference>
<evidence type="ECO:0000313" key="3">
    <source>
        <dbReference type="Proteomes" id="UP000031368"/>
    </source>
</evidence>
<evidence type="ECO:0000313" key="2">
    <source>
        <dbReference type="EMBL" id="AJD41724.1"/>
    </source>
</evidence>
<keyword evidence="1" id="KW-0732">Signal</keyword>
<dbReference type="RefSeq" id="WP_039845264.1">
    <property type="nucleotide sequence ID" value="NZ_CP006877.1"/>
</dbReference>
<reference evidence="2 3" key="1">
    <citation type="submission" date="2013-11" db="EMBL/GenBank/DDBJ databases">
        <title>Complete genome sequence of Rhizobium gallicum bv. gallicum R602.</title>
        <authorList>
            <person name="Bustos P."/>
            <person name="Santamaria R.I."/>
            <person name="Lozano L."/>
            <person name="Acosta J.L."/>
            <person name="Ormeno-Orrillo E."/>
            <person name="Rogel M.A."/>
            <person name="Romero D."/>
            <person name="Cevallos M.A."/>
            <person name="Martinez-Romero E."/>
            <person name="Gonzalez V."/>
        </authorList>
    </citation>
    <scope>NUCLEOTIDE SEQUENCE [LARGE SCALE GENOMIC DNA]</scope>
    <source>
        <strain evidence="2 3">R602</strain>
    </source>
</reference>
<dbReference type="PROSITE" id="PS51257">
    <property type="entry name" value="PROKAR_LIPOPROTEIN"/>
    <property type="match status" value="1"/>
</dbReference>
<dbReference type="KEGG" id="rga:RGR602_CH02398"/>
<feature type="chain" id="PRO_5002111492" description="Entericidin EcnAB-like protein" evidence="1">
    <location>
        <begin position="24"/>
        <end position="52"/>
    </location>
</feature>
<organism evidence="2 3">
    <name type="scientific">Rhizobium gallicum bv. gallicum R602sp</name>
    <dbReference type="NCBI Taxonomy" id="1041138"/>
    <lineage>
        <taxon>Bacteria</taxon>
        <taxon>Pseudomonadati</taxon>
        <taxon>Pseudomonadota</taxon>
        <taxon>Alphaproteobacteria</taxon>
        <taxon>Hyphomicrobiales</taxon>
        <taxon>Rhizobiaceae</taxon>
        <taxon>Rhizobium/Agrobacterium group</taxon>
        <taxon>Rhizobium</taxon>
    </lineage>
</organism>
<keyword evidence="3" id="KW-1185">Reference proteome</keyword>